<dbReference type="AlphaFoldDB" id="A0AAF0WYW1"/>
<accession>A0AAF0WYW1</accession>
<keyword evidence="1" id="KW-1133">Transmembrane helix</keyword>
<reference evidence="2" key="1">
    <citation type="journal article" date="2016" name="Nat. Genet.">
        <title>A high-quality carrot genome assembly provides new insights into carotenoid accumulation and asterid genome evolution.</title>
        <authorList>
            <person name="Iorizzo M."/>
            <person name="Ellison S."/>
            <person name="Senalik D."/>
            <person name="Zeng P."/>
            <person name="Satapoomin P."/>
            <person name="Huang J."/>
            <person name="Bowman M."/>
            <person name="Iovene M."/>
            <person name="Sanseverino W."/>
            <person name="Cavagnaro P."/>
            <person name="Yildiz M."/>
            <person name="Macko-Podgorni A."/>
            <person name="Moranska E."/>
            <person name="Grzebelus E."/>
            <person name="Grzebelus D."/>
            <person name="Ashrafi H."/>
            <person name="Zheng Z."/>
            <person name="Cheng S."/>
            <person name="Spooner D."/>
            <person name="Van Deynze A."/>
            <person name="Simon P."/>
        </authorList>
    </citation>
    <scope>NUCLEOTIDE SEQUENCE</scope>
    <source>
        <tissue evidence="2">Leaf</tissue>
    </source>
</reference>
<organism evidence="2 3">
    <name type="scientific">Daucus carota subsp. sativus</name>
    <name type="common">Carrot</name>
    <dbReference type="NCBI Taxonomy" id="79200"/>
    <lineage>
        <taxon>Eukaryota</taxon>
        <taxon>Viridiplantae</taxon>
        <taxon>Streptophyta</taxon>
        <taxon>Embryophyta</taxon>
        <taxon>Tracheophyta</taxon>
        <taxon>Spermatophyta</taxon>
        <taxon>Magnoliopsida</taxon>
        <taxon>eudicotyledons</taxon>
        <taxon>Gunneridae</taxon>
        <taxon>Pentapetalae</taxon>
        <taxon>asterids</taxon>
        <taxon>campanulids</taxon>
        <taxon>Apiales</taxon>
        <taxon>Apiaceae</taxon>
        <taxon>Apioideae</taxon>
        <taxon>Scandiceae</taxon>
        <taxon>Daucinae</taxon>
        <taxon>Daucus</taxon>
        <taxon>Daucus sect. Daucus</taxon>
    </lineage>
</organism>
<gene>
    <name evidence="2" type="ORF">DCAR_0418019</name>
</gene>
<keyword evidence="1" id="KW-0812">Transmembrane</keyword>
<feature type="transmembrane region" description="Helical" evidence="1">
    <location>
        <begin position="136"/>
        <end position="155"/>
    </location>
</feature>
<dbReference type="EMBL" id="CP093346">
    <property type="protein sequence ID" value="WOG98675.1"/>
    <property type="molecule type" value="Genomic_DNA"/>
</dbReference>
<proteinExistence type="predicted"/>
<sequence length="244" mass="26493">MALLYRIPLSLLSLNTLHDYPTTNPTCNSFKFAQPISYYSNLRPKITSFCQNKLKNGVLKYENLSFLGDKAGILKGGASNKKKRVVLVRSNGGPGFNGGGFKVDSRILGNIALAVGLTYLSATGQLGWILDTILSVSLLVVIIPVVGIGAFIWWAGRDVVQDTCPNCKSEFQTFKSMLGEDAQLCPYCGQPFSVVGNKFVQDPVNFSSQSTPFDQTYDDFSPRSTKGKGSKAIVDIEAEVVDAD</sequence>
<keyword evidence="3" id="KW-1185">Reference proteome</keyword>
<evidence type="ECO:0000313" key="3">
    <source>
        <dbReference type="Proteomes" id="UP000077755"/>
    </source>
</evidence>
<evidence type="ECO:0000256" key="1">
    <source>
        <dbReference type="SAM" id="Phobius"/>
    </source>
</evidence>
<feature type="transmembrane region" description="Helical" evidence="1">
    <location>
        <begin position="107"/>
        <end position="130"/>
    </location>
</feature>
<protein>
    <submittedName>
        <fullName evidence="2">Uncharacterized protein</fullName>
    </submittedName>
</protein>
<name>A0AAF0WYW1_DAUCS</name>
<keyword evidence="1" id="KW-0472">Membrane</keyword>
<evidence type="ECO:0000313" key="2">
    <source>
        <dbReference type="EMBL" id="WOG98675.1"/>
    </source>
</evidence>
<dbReference type="PANTHER" id="PTHR36785">
    <property type="entry name" value="OS05G0502500 PROTEIN"/>
    <property type="match status" value="1"/>
</dbReference>
<dbReference type="KEGG" id="dcr:108216055"/>
<dbReference type="PANTHER" id="PTHR36785:SF1">
    <property type="entry name" value="OS05G0502500 PROTEIN"/>
    <property type="match status" value="1"/>
</dbReference>
<dbReference type="Proteomes" id="UP000077755">
    <property type="component" value="Chromosome 4"/>
</dbReference>
<reference evidence="2" key="2">
    <citation type="submission" date="2022-03" db="EMBL/GenBank/DDBJ databases">
        <title>Draft title - Genomic analysis of global carrot germplasm unveils the trajectory of domestication and the origin of high carotenoid orange carrot.</title>
        <authorList>
            <person name="Iorizzo M."/>
            <person name="Ellison S."/>
            <person name="Senalik D."/>
            <person name="Macko-Podgorni A."/>
            <person name="Grzebelus D."/>
            <person name="Bostan H."/>
            <person name="Rolling W."/>
            <person name="Curaba J."/>
            <person name="Simon P."/>
        </authorList>
    </citation>
    <scope>NUCLEOTIDE SEQUENCE</scope>
    <source>
        <tissue evidence="2">Leaf</tissue>
    </source>
</reference>